<accession>A0ABY4P0U5</accession>
<protein>
    <submittedName>
        <fullName evidence="1">Uncharacterized protein</fullName>
    </submittedName>
</protein>
<dbReference type="EMBL" id="CP091196">
    <property type="protein sequence ID" value="UQS25975.1"/>
    <property type="molecule type" value="Genomic_DNA"/>
</dbReference>
<gene>
    <name evidence="1" type="ORF">L1857_25790</name>
</gene>
<evidence type="ECO:0000313" key="1">
    <source>
        <dbReference type="EMBL" id="UQS25975.1"/>
    </source>
</evidence>
<sequence>MWWGGISGLDSPVAAVPGNVPGFRPGSTLAEHYARATGHDLSGVLLCAVHHALHRGQDRPLP</sequence>
<dbReference type="RefSeq" id="WP_240323235.1">
    <property type="nucleotide sequence ID" value="NZ_CP091196.1"/>
</dbReference>
<name>A0ABY4P0U5_9PSEU</name>
<reference evidence="1" key="1">
    <citation type="submission" date="2022-01" db="EMBL/GenBank/DDBJ databases">
        <title>PSI-footprinting approach for the identification of protein synthesis inhibitor producers.</title>
        <authorList>
            <person name="Handel F."/>
            <person name="Kulik A."/>
            <person name="Wex K.W."/>
            <person name="Berscheid A."/>
            <person name="Saur J.S."/>
            <person name="Winkler A."/>
            <person name="Wibberg D."/>
            <person name="Kalinowski J."/>
            <person name="Broetz-Oesterhelt H."/>
            <person name="Mast Y."/>
        </authorList>
    </citation>
    <scope>NUCLEOTIDE SEQUENCE</scope>
    <source>
        <strain evidence="1">KNN 49.3e</strain>
    </source>
</reference>
<evidence type="ECO:0000313" key="2">
    <source>
        <dbReference type="Proteomes" id="UP000830158"/>
    </source>
</evidence>
<keyword evidence="2" id="KW-1185">Reference proteome</keyword>
<organism evidence="1 2">
    <name type="scientific">Amycolatopsis thermalba</name>
    <dbReference type="NCBI Taxonomy" id="944492"/>
    <lineage>
        <taxon>Bacteria</taxon>
        <taxon>Bacillati</taxon>
        <taxon>Actinomycetota</taxon>
        <taxon>Actinomycetes</taxon>
        <taxon>Pseudonocardiales</taxon>
        <taxon>Pseudonocardiaceae</taxon>
        <taxon>Amycolatopsis</taxon>
    </lineage>
</organism>
<proteinExistence type="predicted"/>
<dbReference type="Proteomes" id="UP000830158">
    <property type="component" value="Chromosome"/>
</dbReference>